<dbReference type="RefSeq" id="XP_060338975.1">
    <property type="nucleotide sequence ID" value="XM_060476209.1"/>
</dbReference>
<dbReference type="Proteomes" id="UP001175211">
    <property type="component" value="Unassembled WGS sequence"/>
</dbReference>
<dbReference type="InterPro" id="IPR011051">
    <property type="entry name" value="RmlC_Cupin_sf"/>
</dbReference>
<proteinExistence type="predicted"/>
<comment type="caution">
    <text evidence="1">The sequence shown here is derived from an EMBL/GenBank/DDBJ whole genome shotgun (WGS) entry which is preliminary data.</text>
</comment>
<keyword evidence="2" id="KW-1185">Reference proteome</keyword>
<name>A0AA39TSW5_ARMTA</name>
<gene>
    <name evidence="1" type="ORF">EV420DRAFT_1633607</name>
</gene>
<evidence type="ECO:0000313" key="1">
    <source>
        <dbReference type="EMBL" id="KAK0469182.1"/>
    </source>
</evidence>
<accession>A0AA39TSW5</accession>
<dbReference type="Gene3D" id="2.60.120.10">
    <property type="entry name" value="Jelly Rolls"/>
    <property type="match status" value="1"/>
</dbReference>
<dbReference type="EMBL" id="JAUEPS010000001">
    <property type="protein sequence ID" value="KAK0469182.1"/>
    <property type="molecule type" value="Genomic_DNA"/>
</dbReference>
<evidence type="ECO:0000313" key="2">
    <source>
        <dbReference type="Proteomes" id="UP001175211"/>
    </source>
</evidence>
<protein>
    <submittedName>
        <fullName evidence="1">Uncharacterized protein</fullName>
    </submittedName>
</protein>
<organism evidence="1 2">
    <name type="scientific">Armillaria tabescens</name>
    <name type="common">Ringless honey mushroom</name>
    <name type="synonym">Agaricus tabescens</name>
    <dbReference type="NCBI Taxonomy" id="1929756"/>
    <lineage>
        <taxon>Eukaryota</taxon>
        <taxon>Fungi</taxon>
        <taxon>Dikarya</taxon>
        <taxon>Basidiomycota</taxon>
        <taxon>Agaricomycotina</taxon>
        <taxon>Agaricomycetes</taxon>
        <taxon>Agaricomycetidae</taxon>
        <taxon>Agaricales</taxon>
        <taxon>Marasmiineae</taxon>
        <taxon>Physalacriaceae</taxon>
        <taxon>Desarmillaria</taxon>
    </lineage>
</organism>
<reference evidence="1" key="1">
    <citation type="submission" date="2023-06" db="EMBL/GenBank/DDBJ databases">
        <authorList>
            <consortium name="Lawrence Berkeley National Laboratory"/>
            <person name="Ahrendt S."/>
            <person name="Sahu N."/>
            <person name="Indic B."/>
            <person name="Wong-Bajracharya J."/>
            <person name="Merenyi Z."/>
            <person name="Ke H.-M."/>
            <person name="Monk M."/>
            <person name="Kocsube S."/>
            <person name="Drula E."/>
            <person name="Lipzen A."/>
            <person name="Balint B."/>
            <person name="Henrissat B."/>
            <person name="Andreopoulos B."/>
            <person name="Martin F.M."/>
            <person name="Harder C.B."/>
            <person name="Rigling D."/>
            <person name="Ford K.L."/>
            <person name="Foster G.D."/>
            <person name="Pangilinan J."/>
            <person name="Papanicolaou A."/>
            <person name="Barry K."/>
            <person name="LaButti K."/>
            <person name="Viragh M."/>
            <person name="Koriabine M."/>
            <person name="Yan M."/>
            <person name="Riley R."/>
            <person name="Champramary S."/>
            <person name="Plett K.L."/>
            <person name="Tsai I.J."/>
            <person name="Slot J."/>
            <person name="Sipos G."/>
            <person name="Plett J."/>
            <person name="Nagy L.G."/>
            <person name="Grigoriev I.V."/>
        </authorList>
    </citation>
    <scope>NUCLEOTIDE SEQUENCE</scope>
    <source>
        <strain evidence="1">CCBAS 213</strain>
    </source>
</reference>
<sequence length="173" mass="19525">MAAELPEMITIGKGITVTFLKDDKYETRISASGVPGDEELSIPLHWHEKHDEYMLVVEGKLQITRGSEIQVYGPEDGEQKIERGIPHALKSVGNCVILERTVPDDSMKQLFFRNMAADGALSTNFFDIMHNCYHGDVIPSLPGGIRWLEKAFLILFGYYIAPLLGYRRKIKTL</sequence>
<dbReference type="SUPFAM" id="SSF51182">
    <property type="entry name" value="RmlC-like cupins"/>
    <property type="match status" value="1"/>
</dbReference>
<dbReference type="AlphaFoldDB" id="A0AA39TSW5"/>
<dbReference type="GeneID" id="85359757"/>
<dbReference type="InterPro" id="IPR014710">
    <property type="entry name" value="RmlC-like_jellyroll"/>
</dbReference>